<dbReference type="SUPFAM" id="SSF160467">
    <property type="entry name" value="PH0987 N-terminal domain-like"/>
    <property type="match status" value="1"/>
</dbReference>
<dbReference type="EMBL" id="FZNW01000017">
    <property type="protein sequence ID" value="SNR75631.1"/>
    <property type="molecule type" value="Genomic_DNA"/>
</dbReference>
<dbReference type="GO" id="GO:0005524">
    <property type="term" value="F:ATP binding"/>
    <property type="evidence" value="ECO:0007669"/>
    <property type="project" value="UniProtKB-KW"/>
</dbReference>
<organism evidence="5 6">
    <name type="scientific">Haloechinothrix alba</name>
    <dbReference type="NCBI Taxonomy" id="664784"/>
    <lineage>
        <taxon>Bacteria</taxon>
        <taxon>Bacillati</taxon>
        <taxon>Actinomycetota</taxon>
        <taxon>Actinomycetes</taxon>
        <taxon>Pseudonocardiales</taxon>
        <taxon>Pseudonocardiaceae</taxon>
        <taxon>Haloechinothrix</taxon>
    </lineage>
</organism>
<dbReference type="InterPro" id="IPR003833">
    <property type="entry name" value="CT_C_D"/>
</dbReference>
<dbReference type="InterPro" id="IPR029000">
    <property type="entry name" value="Cyclophilin-like_dom_sf"/>
</dbReference>
<dbReference type="SUPFAM" id="SSF50891">
    <property type="entry name" value="Cyclophilin-like"/>
    <property type="match status" value="1"/>
</dbReference>
<dbReference type="Gene3D" id="3.30.1360.40">
    <property type="match status" value="1"/>
</dbReference>
<dbReference type="AlphaFoldDB" id="A0A238YY03"/>
<keyword evidence="6" id="KW-1185">Reference proteome</keyword>
<dbReference type="GO" id="GO:0016787">
    <property type="term" value="F:hydrolase activity"/>
    <property type="evidence" value="ECO:0007669"/>
    <property type="project" value="UniProtKB-KW"/>
</dbReference>
<reference evidence="5 6" key="1">
    <citation type="submission" date="2017-06" db="EMBL/GenBank/DDBJ databases">
        <authorList>
            <person name="Kim H.J."/>
            <person name="Triplett B.A."/>
        </authorList>
    </citation>
    <scope>NUCLEOTIDE SEQUENCE [LARGE SCALE GENOMIC DNA]</scope>
    <source>
        <strain evidence="5 6">DSM 45207</strain>
    </source>
</reference>
<evidence type="ECO:0000313" key="6">
    <source>
        <dbReference type="Proteomes" id="UP000198348"/>
    </source>
</evidence>
<dbReference type="OrthoDB" id="9760256at2"/>
<evidence type="ECO:0000259" key="4">
    <source>
        <dbReference type="SMART" id="SM00796"/>
    </source>
</evidence>
<dbReference type="RefSeq" id="WP_089302577.1">
    <property type="nucleotide sequence ID" value="NZ_FZNW01000017.1"/>
</dbReference>
<keyword evidence="3" id="KW-0067">ATP-binding</keyword>
<proteinExistence type="predicted"/>
<dbReference type="SMART" id="SM00796">
    <property type="entry name" value="AHS1"/>
    <property type="match status" value="1"/>
</dbReference>
<dbReference type="Pfam" id="PF02682">
    <property type="entry name" value="CT_C_D"/>
    <property type="match status" value="1"/>
</dbReference>
<dbReference type="Proteomes" id="UP000198348">
    <property type="component" value="Unassembled WGS sequence"/>
</dbReference>
<keyword evidence="1" id="KW-0547">Nucleotide-binding</keyword>
<name>A0A238YY03_9PSEU</name>
<evidence type="ECO:0000313" key="5">
    <source>
        <dbReference type="EMBL" id="SNR75631.1"/>
    </source>
</evidence>
<dbReference type="PANTHER" id="PTHR34698">
    <property type="entry name" value="5-OXOPROLINASE SUBUNIT B"/>
    <property type="match status" value="1"/>
</dbReference>
<sequence length="323" mass="36372">MSAIIATTELASSRMRVTYRTAGDRAILIEYGEQFPVDLKINFFVHAAARHLDEYGVRGLLEVAPGLRSLLVYYEPHVLSQASLVSALDELHQEIPDPASIVLPSRRIRLPIAFDDSTSREAVNRYRISTRPDAPNVVEGNNVDYVVRCNGLPDRETLYSTILQSEWWNAFTGFYPGLPSLLPLDPRSEISAPKYNPARSWTPEGAVALGGPCLVIHPIESAGSYELLGRTLPISELIRRSRSHRVDPILIYPCDRISFFRISEAELIELRRQVFEGTYDYQIEPGEYAVAEHFTAVQDEHVNAEAIRRRTDRDAALELVEVP</sequence>
<evidence type="ECO:0000256" key="1">
    <source>
        <dbReference type="ARBA" id="ARBA00022741"/>
    </source>
</evidence>
<dbReference type="PANTHER" id="PTHR34698:SF2">
    <property type="entry name" value="5-OXOPROLINASE SUBUNIT B"/>
    <property type="match status" value="1"/>
</dbReference>
<dbReference type="InterPro" id="IPR010016">
    <property type="entry name" value="PxpB"/>
</dbReference>
<evidence type="ECO:0000256" key="2">
    <source>
        <dbReference type="ARBA" id="ARBA00022801"/>
    </source>
</evidence>
<gene>
    <name evidence="5" type="ORF">SAMN06265360_117108</name>
</gene>
<accession>A0A238YY03</accession>
<dbReference type="Gene3D" id="2.40.100.10">
    <property type="entry name" value="Cyclophilin-like"/>
    <property type="match status" value="1"/>
</dbReference>
<protein>
    <submittedName>
        <fullName evidence="5">Allophanate hydrolase subunit 1</fullName>
    </submittedName>
</protein>
<keyword evidence="2 5" id="KW-0378">Hydrolase</keyword>
<feature type="domain" description="Carboxyltransferase" evidence="4">
    <location>
        <begin position="17"/>
        <end position="251"/>
    </location>
</feature>
<evidence type="ECO:0000256" key="3">
    <source>
        <dbReference type="ARBA" id="ARBA00022840"/>
    </source>
</evidence>